<dbReference type="AlphaFoldDB" id="A0A5J4WR66"/>
<accession>A0A5J4WR66</accession>
<evidence type="ECO:0000313" key="2">
    <source>
        <dbReference type="EMBL" id="KAA6397082.1"/>
    </source>
</evidence>
<name>A0A5J4WR66_9EUKA</name>
<comment type="caution">
    <text evidence="2">The sequence shown here is derived from an EMBL/GenBank/DDBJ whole genome shotgun (WGS) entry which is preliminary data.</text>
</comment>
<organism evidence="2 3">
    <name type="scientific">Streblomastix strix</name>
    <dbReference type="NCBI Taxonomy" id="222440"/>
    <lineage>
        <taxon>Eukaryota</taxon>
        <taxon>Metamonada</taxon>
        <taxon>Preaxostyla</taxon>
        <taxon>Oxymonadida</taxon>
        <taxon>Streblomastigidae</taxon>
        <taxon>Streblomastix</taxon>
    </lineage>
</organism>
<gene>
    <name evidence="2" type="ORF">EZS28_007391</name>
</gene>
<dbReference type="EMBL" id="SNRW01001266">
    <property type="protein sequence ID" value="KAA6397082.1"/>
    <property type="molecule type" value="Genomic_DNA"/>
</dbReference>
<protein>
    <submittedName>
        <fullName evidence="2">Uncharacterized protein</fullName>
    </submittedName>
</protein>
<evidence type="ECO:0000313" key="3">
    <source>
        <dbReference type="Proteomes" id="UP000324800"/>
    </source>
</evidence>
<reference evidence="2 3" key="1">
    <citation type="submission" date="2019-03" db="EMBL/GenBank/DDBJ databases">
        <title>Single cell metagenomics reveals metabolic interactions within the superorganism composed of flagellate Streblomastix strix and complex community of Bacteroidetes bacteria on its surface.</title>
        <authorList>
            <person name="Treitli S.C."/>
            <person name="Kolisko M."/>
            <person name="Husnik F."/>
            <person name="Keeling P."/>
            <person name="Hampl V."/>
        </authorList>
    </citation>
    <scope>NUCLEOTIDE SEQUENCE [LARGE SCALE GENOMIC DNA]</scope>
    <source>
        <strain evidence="2">ST1C</strain>
    </source>
</reference>
<dbReference type="Proteomes" id="UP000324800">
    <property type="component" value="Unassembled WGS sequence"/>
</dbReference>
<feature type="compositionally biased region" description="Polar residues" evidence="1">
    <location>
        <begin position="1"/>
        <end position="17"/>
    </location>
</feature>
<sequence>MGNEASNPEGQISQNSKAPLMSAWRDSLQNTRQDPLPSAQRFQKVQTEQIKSPSNNFTVNISQVNQETEEIYLQILQQKQKMVIEMIIRENAKRNYMKLREVSIGQEKSQTEPLNVEEVIALLQNFRIVFRRLNYTQQQIMEAFKEQYPRVDIYNLKCFTELLGQDLKLLISNVKEQEKEDLLMMFPVLVTHIHRLGYYLSSMTPISDDIGKPLWQSLEPLKKIILENLQYIIIQNLLKLIKNEDLTDEKYLRELQFREMDKLQSFIQRQDSKKSLFDGQNKPQQEMDNQPNIQIELPPSQKNGYERWETAEAFAEGLQMSIMRYMLYLRDPLRQNNHIWGIREKFQMNGSEMEGLLNRAQQKVEESDILIQIKQIIGKNDKEDWLCQDQDLLDVLEERNINIEGKTKQDQINEYKLRCWRHVMQFPSHIDCVPLGKNIADAVKKSFFFSSYVAHSECKSSFNIVQQ</sequence>
<evidence type="ECO:0000256" key="1">
    <source>
        <dbReference type="SAM" id="MobiDB-lite"/>
    </source>
</evidence>
<proteinExistence type="predicted"/>
<feature type="region of interest" description="Disordered" evidence="1">
    <location>
        <begin position="1"/>
        <end position="38"/>
    </location>
</feature>